<dbReference type="RefSeq" id="WP_080050144.1">
    <property type="nucleotide sequence ID" value="NZ_CP020100.1"/>
</dbReference>
<dbReference type="SUPFAM" id="SSF53448">
    <property type="entry name" value="Nucleotide-diphospho-sugar transferases"/>
    <property type="match status" value="1"/>
</dbReference>
<protein>
    <recommendedName>
        <fullName evidence="1">Glycosyltransferase 2-like domain-containing protein</fullName>
    </recommendedName>
</protein>
<dbReference type="STRING" id="1931241.BVH74_11160"/>
<dbReference type="Pfam" id="PF00535">
    <property type="entry name" value="Glycos_transf_2"/>
    <property type="match status" value="1"/>
</dbReference>
<dbReference type="CDD" id="cd06433">
    <property type="entry name" value="GT_2_WfgS_like"/>
    <property type="match status" value="1"/>
</dbReference>
<dbReference type="InterPro" id="IPR029044">
    <property type="entry name" value="Nucleotide-diphossugar_trans"/>
</dbReference>
<accession>A0A1V0B5S1</accession>
<sequence length="246" mass="27422">MGKPVFSVVTVVRNAKESLQKTIDSVLSQVFDGVEYIIVDGGSTDGTLDVIKKNTSEVSAWISEPDSGIYEAMNKGVSLATGQWVSFMNAGDVFVDEFVLSKVAESLKGDAGVMYGDRYYVTANDGRVLQRSKPVTTIFERMPFGHQAAFVRRDILKIFGFNETYKFAADYDLFVRLYMQGVVFEFVDFPICEFEAGGLSESGLRPYLEVLKVLLDNTSDKEVISRNVYFKKFLEVGRGLALKVVE</sequence>
<dbReference type="PANTHER" id="PTHR22916">
    <property type="entry name" value="GLYCOSYLTRANSFERASE"/>
    <property type="match status" value="1"/>
</dbReference>
<dbReference type="AlphaFoldDB" id="A0A1V0B5S1"/>
<gene>
    <name evidence="2" type="ORF">BVH74_11160</name>
</gene>
<evidence type="ECO:0000259" key="1">
    <source>
        <dbReference type="Pfam" id="PF00535"/>
    </source>
</evidence>
<dbReference type="GO" id="GO:0016758">
    <property type="term" value="F:hexosyltransferase activity"/>
    <property type="evidence" value="ECO:0007669"/>
    <property type="project" value="UniProtKB-ARBA"/>
</dbReference>
<name>A0A1V0B5S1_9GAMM</name>
<reference evidence="2 3" key="1">
    <citation type="submission" date="2017-03" db="EMBL/GenBank/DDBJ databases">
        <title>Complete genome sequence of the novel DNRA strain Pseudomonas sp. S-6-2 isolated from Chinese polluted river sediment. Journal of Biotechnology.</title>
        <authorList>
            <person name="Li J."/>
            <person name="Xiang F."/>
            <person name="Wang L."/>
            <person name="Xi L."/>
            <person name="Liu J."/>
        </authorList>
    </citation>
    <scope>NUCLEOTIDE SEQUENCE [LARGE SCALE GENOMIC DNA]</scope>
    <source>
        <strain evidence="2 3">S-6-2</strain>
    </source>
</reference>
<dbReference type="KEGG" id="ppha:BVH74_11160"/>
<dbReference type="InterPro" id="IPR001173">
    <property type="entry name" value="Glyco_trans_2-like"/>
</dbReference>
<dbReference type="PANTHER" id="PTHR22916:SF67">
    <property type="entry name" value="COLANIC ACID BIOSYNTHESIS GLYCOSYL TRANSFERASE WCAE-RELATED"/>
    <property type="match status" value="1"/>
</dbReference>
<evidence type="ECO:0000313" key="2">
    <source>
        <dbReference type="EMBL" id="AQZ95276.1"/>
    </source>
</evidence>
<organism evidence="2 3">
    <name type="scientific">Halopseudomonas phragmitis</name>
    <dbReference type="NCBI Taxonomy" id="1931241"/>
    <lineage>
        <taxon>Bacteria</taxon>
        <taxon>Pseudomonadati</taxon>
        <taxon>Pseudomonadota</taxon>
        <taxon>Gammaproteobacteria</taxon>
        <taxon>Pseudomonadales</taxon>
        <taxon>Pseudomonadaceae</taxon>
        <taxon>Halopseudomonas</taxon>
    </lineage>
</organism>
<evidence type="ECO:0000313" key="3">
    <source>
        <dbReference type="Proteomes" id="UP000243488"/>
    </source>
</evidence>
<keyword evidence="3" id="KW-1185">Reference proteome</keyword>
<dbReference type="EMBL" id="CP020100">
    <property type="protein sequence ID" value="AQZ95276.1"/>
    <property type="molecule type" value="Genomic_DNA"/>
</dbReference>
<dbReference type="Gene3D" id="3.90.550.10">
    <property type="entry name" value="Spore Coat Polysaccharide Biosynthesis Protein SpsA, Chain A"/>
    <property type="match status" value="1"/>
</dbReference>
<dbReference type="Proteomes" id="UP000243488">
    <property type="component" value="Chromosome"/>
</dbReference>
<proteinExistence type="predicted"/>
<feature type="domain" description="Glycosyltransferase 2-like" evidence="1">
    <location>
        <begin position="7"/>
        <end position="170"/>
    </location>
</feature>